<sequence length="276" mass="31870">MKKSILIFGLIVLVGLAAMCATPGSNQQPVKTPSPEPSPVGEILVNEKNSLNGNSYRSYPMALAKGSKVKFSYETLDKDDFDVYIISSPQHNYLTFYGISNTKKNTQYLRFYSGPKSEFEFTFPGDGLYYFVVHNTNNFQAQYYYTAILSSGEKLSKYQYVISEGSNVSISKDGWRSYATSLQKGEVIHIYYKVRQNEYRNLFARMYVLDSNGYKSFTISPADYSGRTLLYSTNERERDYEQLKWTAPEKGNYYIVFRNVDSPQALRFDYKIYKQY</sequence>
<accession>A0A150JKJ0</accession>
<comment type="caution">
    <text evidence="2">The sequence shown here is derived from an EMBL/GenBank/DDBJ whole genome shotgun (WGS) entry which is preliminary data.</text>
</comment>
<feature type="domain" description="GOLD" evidence="1">
    <location>
        <begin position="175"/>
        <end position="272"/>
    </location>
</feature>
<evidence type="ECO:0000313" key="2">
    <source>
        <dbReference type="EMBL" id="KYC55175.1"/>
    </source>
</evidence>
<dbReference type="PROSITE" id="PS50866">
    <property type="entry name" value="GOLD"/>
    <property type="match status" value="1"/>
</dbReference>
<dbReference type="EMBL" id="LNJE01000004">
    <property type="protein sequence ID" value="KYC58190.1"/>
    <property type="molecule type" value="Genomic_DNA"/>
</dbReference>
<name>A0A150JDE5_9EURY</name>
<reference evidence="2 4" key="1">
    <citation type="journal article" date="2016" name="ISME J.">
        <title>Chasing the elusive Euryarchaeota class WSA2: genomes reveal a uniquely fastidious methyl-reducing methanogen.</title>
        <authorList>
            <person name="Nobu M.K."/>
            <person name="Narihiro T."/>
            <person name="Kuroda K."/>
            <person name="Mei R."/>
            <person name="Liu W.T."/>
        </authorList>
    </citation>
    <scope>NUCLEOTIDE SEQUENCE [LARGE SCALE GENOMIC DNA]</scope>
    <source>
        <strain evidence="2">ADurb1013_Bin02101</strain>
        <strain evidence="3">ADurb1213_Bin02801</strain>
    </source>
</reference>
<dbReference type="AlphaFoldDB" id="A0A150JDE5"/>
<evidence type="ECO:0000313" key="4">
    <source>
        <dbReference type="Proteomes" id="UP000092420"/>
    </source>
</evidence>
<dbReference type="InterPro" id="IPR009038">
    <property type="entry name" value="GOLD_dom"/>
</dbReference>
<dbReference type="Proteomes" id="UP000092420">
    <property type="component" value="Unassembled WGS sequence"/>
</dbReference>
<gene>
    <name evidence="2" type="ORF">AN188_00400</name>
    <name evidence="3" type="ORF">APG09_00469</name>
</gene>
<evidence type="ECO:0000313" key="3">
    <source>
        <dbReference type="EMBL" id="KYC58190.1"/>
    </source>
</evidence>
<organism evidence="2 4">
    <name type="scientific">Candidatus Methanofastidiosum methylothiophilum</name>
    <dbReference type="NCBI Taxonomy" id="1705564"/>
    <lineage>
        <taxon>Archaea</taxon>
        <taxon>Methanobacteriati</taxon>
        <taxon>Methanobacteriota</taxon>
        <taxon>Stenosarchaea group</taxon>
        <taxon>Candidatus Methanofastidiosia</taxon>
        <taxon>Candidatus Methanofastidiosales</taxon>
        <taxon>Candidatus Methanofastidiosaceae</taxon>
        <taxon>Candidatus Methanofastidiosum</taxon>
    </lineage>
</organism>
<proteinExistence type="predicted"/>
<dbReference type="EMBL" id="LNJB01000003">
    <property type="protein sequence ID" value="KYC55175.1"/>
    <property type="molecule type" value="Genomic_DNA"/>
</dbReference>
<evidence type="ECO:0000259" key="1">
    <source>
        <dbReference type="PROSITE" id="PS50866"/>
    </source>
</evidence>
<accession>A0A150JDE5</accession>
<protein>
    <submittedName>
        <fullName evidence="2">Emp24/gp25L/p24 family/GOLD</fullName>
    </submittedName>
</protein>
<accession>A0A150JLP4</accession>